<organism evidence="1 2">
    <name type="scientific">Serratia symbiotica str. Tucson</name>
    <dbReference type="NCBI Taxonomy" id="914128"/>
    <lineage>
        <taxon>Bacteria</taxon>
        <taxon>Pseudomonadati</taxon>
        <taxon>Pseudomonadota</taxon>
        <taxon>Gammaproteobacteria</taxon>
        <taxon>Enterobacterales</taxon>
        <taxon>Yersiniaceae</taxon>
        <taxon>Serratia</taxon>
        <taxon>Serratia symbiotica</taxon>
    </lineage>
</organism>
<evidence type="ECO:0000313" key="1">
    <source>
        <dbReference type="EMBL" id="EFW12215.1"/>
    </source>
</evidence>
<accession>E9CMK1</accession>
<dbReference type="EMBL" id="GL636113">
    <property type="protein sequence ID" value="EFW12215.1"/>
    <property type="molecule type" value="Genomic_DNA"/>
</dbReference>
<keyword evidence="2" id="KW-1185">Reference proteome</keyword>
<name>E9CMK1_9GAMM</name>
<reference evidence="2" key="1">
    <citation type="journal article" date="2011" name="Genome Biol. Evol.">
        <title>Massive genomic decay in Serratia symbiotica, a recently evolved symbiont of aphids.</title>
        <authorList>
            <person name="Burke G.R."/>
            <person name="Moran N.A."/>
        </authorList>
    </citation>
    <scope>NUCLEOTIDE SEQUENCE [LARGE SCALE GENOMIC DNA]</scope>
    <source>
        <strain evidence="2">Tucson</strain>
    </source>
</reference>
<proteinExistence type="predicted"/>
<protein>
    <submittedName>
        <fullName evidence="1">Uncharacterized protein</fullName>
    </submittedName>
</protein>
<dbReference type="HOGENOM" id="CLU_2221416_0_0_6"/>
<sequence length="106" mass="12452">MIRLANKTIFNASLIFTRQNNLTIVTRFSLVFINDIAIATGEIKLVEFLPRSWYDFIRLFAVENRNKALKRRFSRSICSTNIGMLIQLNFNNTRQVSMYKNDTKQL</sequence>
<gene>
    <name evidence="1" type="ORF">SSYM_1552</name>
</gene>
<dbReference type="Proteomes" id="UP000013568">
    <property type="component" value="Unassembled WGS sequence"/>
</dbReference>
<evidence type="ECO:0000313" key="2">
    <source>
        <dbReference type="Proteomes" id="UP000013568"/>
    </source>
</evidence>
<dbReference type="AlphaFoldDB" id="E9CMK1"/>